<dbReference type="InterPro" id="IPR006311">
    <property type="entry name" value="TAT_signal"/>
</dbReference>
<dbReference type="GO" id="GO:0046872">
    <property type="term" value="F:metal ion binding"/>
    <property type="evidence" value="ECO:0007669"/>
    <property type="project" value="UniProtKB-KW"/>
</dbReference>
<protein>
    <recommendedName>
        <fullName evidence="7">High-potential iron-sulfur protein</fullName>
        <shortName evidence="7">HiPIP</shortName>
    </recommendedName>
</protein>
<dbReference type="OrthoDB" id="5334781at2"/>
<evidence type="ECO:0000256" key="7">
    <source>
        <dbReference type="RuleBase" id="RU000620"/>
    </source>
</evidence>
<comment type="subunit">
    <text evidence="7">Homodimer.</text>
</comment>
<comment type="similarity">
    <text evidence="7">Belongs to the high-potential iron-sulfur protein (HiPIP) family.</text>
</comment>
<dbReference type="PROSITE" id="PS51373">
    <property type="entry name" value="HIPIP"/>
    <property type="match status" value="1"/>
</dbReference>
<dbReference type="Pfam" id="PF01355">
    <property type="entry name" value="HIPIP"/>
    <property type="match status" value="1"/>
</dbReference>
<keyword evidence="8" id="KW-0732">Signal</keyword>
<keyword evidence="2 7" id="KW-0004">4Fe-4S</keyword>
<keyword evidence="5 7" id="KW-0408">Iron</keyword>
<dbReference type="Proteomes" id="UP000587070">
    <property type="component" value="Unassembled WGS sequence"/>
</dbReference>
<dbReference type="InterPro" id="IPR000170">
    <property type="entry name" value="High_potential_FeS_prot"/>
</dbReference>
<dbReference type="PROSITE" id="PS51318">
    <property type="entry name" value="TAT"/>
    <property type="match status" value="1"/>
</dbReference>
<keyword evidence="6 7" id="KW-0411">Iron-sulfur</keyword>
<evidence type="ECO:0000256" key="4">
    <source>
        <dbReference type="ARBA" id="ARBA00022982"/>
    </source>
</evidence>
<dbReference type="AlphaFoldDB" id="A0A840G8K3"/>
<feature type="domain" description="High potential iron-sulfur proteins family profile" evidence="9">
    <location>
        <begin position="27"/>
        <end position="95"/>
    </location>
</feature>
<evidence type="ECO:0000256" key="6">
    <source>
        <dbReference type="ARBA" id="ARBA00023014"/>
    </source>
</evidence>
<dbReference type="GO" id="GO:0009055">
    <property type="term" value="F:electron transfer activity"/>
    <property type="evidence" value="ECO:0007669"/>
    <property type="project" value="InterPro"/>
</dbReference>
<dbReference type="SUPFAM" id="SSF57652">
    <property type="entry name" value="HIPIP (high potential iron protein)"/>
    <property type="match status" value="1"/>
</dbReference>
<evidence type="ECO:0000259" key="9">
    <source>
        <dbReference type="PROSITE" id="PS51373"/>
    </source>
</evidence>
<evidence type="ECO:0000256" key="8">
    <source>
        <dbReference type="SAM" id="SignalP"/>
    </source>
</evidence>
<evidence type="ECO:0000256" key="5">
    <source>
        <dbReference type="ARBA" id="ARBA00023004"/>
    </source>
</evidence>
<evidence type="ECO:0000313" key="11">
    <source>
        <dbReference type="Proteomes" id="UP000587070"/>
    </source>
</evidence>
<comment type="caution">
    <text evidence="10">The sequence shown here is derived from an EMBL/GenBank/DDBJ whole genome shotgun (WGS) entry which is preliminary data.</text>
</comment>
<feature type="signal peptide" evidence="8">
    <location>
        <begin position="1"/>
        <end position="33"/>
    </location>
</feature>
<keyword evidence="4 7" id="KW-0249">Electron transport</keyword>
<dbReference type="GO" id="GO:0051539">
    <property type="term" value="F:4 iron, 4 sulfur cluster binding"/>
    <property type="evidence" value="ECO:0007669"/>
    <property type="project" value="UniProtKB-KW"/>
</dbReference>
<reference evidence="10 11" key="1">
    <citation type="submission" date="2020-08" db="EMBL/GenBank/DDBJ databases">
        <title>Genome sequencing of Purple Non-Sulfur Bacteria from various extreme environments.</title>
        <authorList>
            <person name="Mayer M."/>
        </authorList>
    </citation>
    <scope>NUCLEOTIDE SEQUENCE [LARGE SCALE GENOMIC DNA]</scope>
    <source>
        <strain evidence="10 11">2761</strain>
    </source>
</reference>
<dbReference type="InterPro" id="IPR036369">
    <property type="entry name" value="HIPIP_sf"/>
</dbReference>
<evidence type="ECO:0000256" key="1">
    <source>
        <dbReference type="ARBA" id="ARBA00022448"/>
    </source>
</evidence>
<evidence type="ECO:0000256" key="2">
    <source>
        <dbReference type="ARBA" id="ARBA00022485"/>
    </source>
</evidence>
<sequence length="95" mass="9735">MNDHSTSRRRLLKIGCTALAAIPVLSVAGNAFAGTNAAMRKAFNYQDTAKDGKKCSGCAQFVPGASPTAAGGCKVIPGDNEIAPGGYCDAFIVKK</sequence>
<name>A0A840G8K3_RHOTE</name>
<gene>
    <name evidence="10" type="ORF">GGD90_002577</name>
</gene>
<keyword evidence="11" id="KW-1185">Reference proteome</keyword>
<organism evidence="10 11">
    <name type="scientific">Rhodocyclus tenuis</name>
    <name type="common">Rhodospirillum tenue</name>
    <dbReference type="NCBI Taxonomy" id="1066"/>
    <lineage>
        <taxon>Bacteria</taxon>
        <taxon>Pseudomonadati</taxon>
        <taxon>Pseudomonadota</taxon>
        <taxon>Betaproteobacteria</taxon>
        <taxon>Rhodocyclales</taxon>
        <taxon>Rhodocyclaceae</taxon>
        <taxon>Rhodocyclus</taxon>
    </lineage>
</organism>
<evidence type="ECO:0000256" key="3">
    <source>
        <dbReference type="ARBA" id="ARBA00022723"/>
    </source>
</evidence>
<dbReference type="Gene3D" id="4.10.490.10">
    <property type="entry name" value="High potential iron-sulphur protein"/>
    <property type="match status" value="1"/>
</dbReference>
<proteinExistence type="inferred from homology"/>
<evidence type="ECO:0000313" key="10">
    <source>
        <dbReference type="EMBL" id="MBB4248186.1"/>
    </source>
</evidence>
<dbReference type="GO" id="GO:0019646">
    <property type="term" value="P:aerobic electron transport chain"/>
    <property type="evidence" value="ECO:0007669"/>
    <property type="project" value="InterPro"/>
</dbReference>
<dbReference type="RefSeq" id="WP_153117212.1">
    <property type="nucleotide sequence ID" value="NZ_JACIGE010000009.1"/>
</dbReference>
<feature type="chain" id="PRO_5032760718" description="High-potential iron-sulfur protein" evidence="8">
    <location>
        <begin position="34"/>
        <end position="95"/>
    </location>
</feature>
<accession>A0A840G8K3</accession>
<comment type="function">
    <text evidence="7">Specific class of high-redox-potential 4Fe-4S ferredoxins. Functions in anaerobic electron transport in most purple and in some other photosynthetic bacteria and in at least one genus (Paracoccus) of halophilic, denitrifying bacteria.</text>
</comment>
<keyword evidence="1 7" id="KW-0813">Transport</keyword>
<keyword evidence="3 7" id="KW-0479">Metal-binding</keyword>
<dbReference type="EMBL" id="JACIGE010000009">
    <property type="protein sequence ID" value="MBB4248186.1"/>
    <property type="molecule type" value="Genomic_DNA"/>
</dbReference>